<name>A0A1R2CZQ3_9CILI</name>
<accession>A0A1R2CZQ3</accession>
<keyword evidence="3" id="KW-1185">Reference proteome</keyword>
<comment type="caution">
    <text evidence="2">The sequence shown here is derived from an EMBL/GenBank/DDBJ whole genome shotgun (WGS) entry which is preliminary data.</text>
</comment>
<dbReference type="SUPFAM" id="SSF50729">
    <property type="entry name" value="PH domain-like"/>
    <property type="match status" value="1"/>
</dbReference>
<evidence type="ECO:0000259" key="1">
    <source>
        <dbReference type="PROSITE" id="PS50003"/>
    </source>
</evidence>
<organism evidence="2 3">
    <name type="scientific">Stentor coeruleus</name>
    <dbReference type="NCBI Taxonomy" id="5963"/>
    <lineage>
        <taxon>Eukaryota</taxon>
        <taxon>Sar</taxon>
        <taxon>Alveolata</taxon>
        <taxon>Ciliophora</taxon>
        <taxon>Postciliodesmatophora</taxon>
        <taxon>Heterotrichea</taxon>
        <taxon>Heterotrichida</taxon>
        <taxon>Stentoridae</taxon>
        <taxon>Stentor</taxon>
    </lineage>
</organism>
<evidence type="ECO:0000313" key="2">
    <source>
        <dbReference type="EMBL" id="OMJ94475.1"/>
    </source>
</evidence>
<feature type="domain" description="PH" evidence="1">
    <location>
        <begin position="174"/>
        <end position="281"/>
    </location>
</feature>
<proteinExistence type="predicted"/>
<protein>
    <recommendedName>
        <fullName evidence="1">PH domain-containing protein</fullName>
    </recommendedName>
</protein>
<dbReference type="InterPro" id="IPR001849">
    <property type="entry name" value="PH_domain"/>
</dbReference>
<dbReference type="OrthoDB" id="5598057at2759"/>
<sequence>MLIEYDIKVAESKAKIKSLMDQIDKKLKSVQKNFKFFLTTMQKSEEKIDHKVCVWICEMKFLSCAMKLSQIQQCLGVTVRSIWEDALRLENTRYLCIKKAMKEYLALQSSIFMLENFDALKSIEEIEENQGESLSDRKLFRPEELSILSELGIEDNYIENLSIWLPKPVNDFDWVLKEGFIYMENGVFQQWQECYGVVVKSRFLHIFTAKPELPFKKPIESLYLARAKLMVSQNSDTYVEITEQNKTGFFGKLVLSKQVVIKTKDPQVLYEWLELIQSLTSND</sequence>
<evidence type="ECO:0000313" key="3">
    <source>
        <dbReference type="Proteomes" id="UP000187209"/>
    </source>
</evidence>
<gene>
    <name evidence="2" type="ORF">SteCoe_2380</name>
</gene>
<dbReference type="AlphaFoldDB" id="A0A1R2CZQ3"/>
<dbReference type="InterPro" id="IPR011993">
    <property type="entry name" value="PH-like_dom_sf"/>
</dbReference>
<dbReference type="PROSITE" id="PS50003">
    <property type="entry name" value="PH_DOMAIN"/>
    <property type="match status" value="1"/>
</dbReference>
<dbReference type="SMART" id="SM00233">
    <property type="entry name" value="PH"/>
    <property type="match status" value="1"/>
</dbReference>
<dbReference type="Gene3D" id="2.30.29.30">
    <property type="entry name" value="Pleckstrin-homology domain (PH domain)/Phosphotyrosine-binding domain (PTB)"/>
    <property type="match status" value="1"/>
</dbReference>
<reference evidence="2 3" key="1">
    <citation type="submission" date="2016-11" db="EMBL/GenBank/DDBJ databases">
        <title>The macronuclear genome of Stentor coeruleus: a giant cell with tiny introns.</title>
        <authorList>
            <person name="Slabodnick M."/>
            <person name="Ruby J.G."/>
            <person name="Reiff S.B."/>
            <person name="Swart E.C."/>
            <person name="Gosai S."/>
            <person name="Prabakaran S."/>
            <person name="Witkowska E."/>
            <person name="Larue G.E."/>
            <person name="Fisher S."/>
            <person name="Freeman R.M."/>
            <person name="Gunawardena J."/>
            <person name="Chu W."/>
            <person name="Stover N.A."/>
            <person name="Gregory B.D."/>
            <person name="Nowacki M."/>
            <person name="Derisi J."/>
            <person name="Roy S.W."/>
            <person name="Marshall W.F."/>
            <person name="Sood P."/>
        </authorList>
    </citation>
    <scope>NUCLEOTIDE SEQUENCE [LARGE SCALE GENOMIC DNA]</scope>
    <source>
        <strain evidence="2">WM001</strain>
    </source>
</reference>
<dbReference type="EMBL" id="MPUH01000026">
    <property type="protein sequence ID" value="OMJ94475.1"/>
    <property type="molecule type" value="Genomic_DNA"/>
</dbReference>
<dbReference type="Proteomes" id="UP000187209">
    <property type="component" value="Unassembled WGS sequence"/>
</dbReference>